<reference evidence="9" key="1">
    <citation type="submission" date="2020-10" db="EMBL/GenBank/DDBJ databases">
        <authorList>
            <person name="Gilroy R."/>
        </authorList>
    </citation>
    <scope>NUCLEOTIDE SEQUENCE</scope>
    <source>
        <strain evidence="9">ChiBcec16-1751</strain>
    </source>
</reference>
<dbReference type="GO" id="GO:0003677">
    <property type="term" value="F:DNA binding"/>
    <property type="evidence" value="ECO:0007669"/>
    <property type="project" value="InterPro"/>
</dbReference>
<dbReference type="PROSITE" id="PS51432">
    <property type="entry name" value="AP_NUCLEASE_F2_4"/>
    <property type="match status" value="1"/>
</dbReference>
<dbReference type="SMART" id="SM00518">
    <property type="entry name" value="AP2Ec"/>
    <property type="match status" value="1"/>
</dbReference>
<dbReference type="Proteomes" id="UP000886741">
    <property type="component" value="Unassembled WGS sequence"/>
</dbReference>
<keyword evidence="2 7" id="KW-0479">Metal-binding</keyword>
<organism evidence="9 10">
    <name type="scientific">Candidatus Avoscillospira avistercoris</name>
    <dbReference type="NCBI Taxonomy" id="2840707"/>
    <lineage>
        <taxon>Bacteria</taxon>
        <taxon>Bacillati</taxon>
        <taxon>Bacillota</taxon>
        <taxon>Clostridia</taxon>
        <taxon>Eubacteriales</taxon>
        <taxon>Oscillospiraceae</taxon>
        <taxon>Oscillospiraceae incertae sedis</taxon>
        <taxon>Candidatus Avoscillospira</taxon>
    </lineage>
</organism>
<dbReference type="PROSITE" id="PS00731">
    <property type="entry name" value="AP_NUCLEASE_F2_3"/>
    <property type="match status" value="1"/>
</dbReference>
<dbReference type="GO" id="GO:0008270">
    <property type="term" value="F:zinc ion binding"/>
    <property type="evidence" value="ECO:0007669"/>
    <property type="project" value="UniProtKB-UniRule"/>
</dbReference>
<feature type="binding site" evidence="7">
    <location>
        <position position="211"/>
    </location>
    <ligand>
        <name>Zn(2+)</name>
        <dbReference type="ChEBI" id="CHEBI:29105"/>
        <label>2</label>
    </ligand>
</feature>
<evidence type="ECO:0000259" key="8">
    <source>
        <dbReference type="Pfam" id="PF01261"/>
    </source>
</evidence>
<dbReference type="CDD" id="cd00019">
    <property type="entry name" value="AP2Ec"/>
    <property type="match status" value="1"/>
</dbReference>
<dbReference type="NCBIfam" id="TIGR00587">
    <property type="entry name" value="nfo"/>
    <property type="match status" value="1"/>
</dbReference>
<comment type="caution">
    <text evidence="9">The sequence shown here is derived from an EMBL/GenBank/DDBJ whole genome shotgun (WGS) entry which is preliminary data.</text>
</comment>
<comment type="cofactor">
    <cofactor evidence="7">
        <name>Zn(2+)</name>
        <dbReference type="ChEBI" id="CHEBI:29105"/>
    </cofactor>
    <text evidence="7">Binds 3 Zn(2+) ions.</text>
</comment>
<dbReference type="GO" id="GO:0008833">
    <property type="term" value="F:deoxyribonuclease IV (phage-T4-induced) activity"/>
    <property type="evidence" value="ECO:0007669"/>
    <property type="project" value="UniProtKB-UniRule"/>
</dbReference>
<reference evidence="9" key="2">
    <citation type="journal article" date="2021" name="PeerJ">
        <title>Extensive microbial diversity within the chicken gut microbiome revealed by metagenomics and culture.</title>
        <authorList>
            <person name="Gilroy R."/>
            <person name="Ravi A."/>
            <person name="Getino M."/>
            <person name="Pursley I."/>
            <person name="Horton D.L."/>
            <person name="Alikhan N.F."/>
            <person name="Baker D."/>
            <person name="Gharbi K."/>
            <person name="Hall N."/>
            <person name="Watson M."/>
            <person name="Adriaenssens E.M."/>
            <person name="Foster-Nyarko E."/>
            <person name="Jarju S."/>
            <person name="Secka A."/>
            <person name="Antonio M."/>
            <person name="Oren A."/>
            <person name="Chaudhuri R.R."/>
            <person name="La Ragione R."/>
            <person name="Hildebrand F."/>
            <person name="Pallen M.J."/>
        </authorList>
    </citation>
    <scope>NUCLEOTIDE SEQUENCE</scope>
    <source>
        <strain evidence="9">ChiBcec16-1751</strain>
    </source>
</reference>
<name>A0A9D1F934_9FIRM</name>
<protein>
    <recommendedName>
        <fullName evidence="7">Probable endonuclease 4</fullName>
        <ecNumber evidence="7">3.1.21.2</ecNumber>
    </recommendedName>
    <alternativeName>
        <fullName evidence="7">Endodeoxyribonuclease IV</fullName>
    </alternativeName>
    <alternativeName>
        <fullName evidence="7">Endonuclease IV</fullName>
    </alternativeName>
</protein>
<evidence type="ECO:0000256" key="3">
    <source>
        <dbReference type="ARBA" id="ARBA00022763"/>
    </source>
</evidence>
<keyword evidence="5 7" id="KW-0862">Zinc</keyword>
<feature type="binding site" evidence="7">
    <location>
        <position position="256"/>
    </location>
    <ligand>
        <name>Zn(2+)</name>
        <dbReference type="ChEBI" id="CHEBI:29105"/>
        <label>2</label>
    </ligand>
</feature>
<keyword evidence="4 7" id="KW-0378">Hydrolase</keyword>
<feature type="binding site" evidence="7">
    <location>
        <position position="107"/>
    </location>
    <ligand>
        <name>Zn(2+)</name>
        <dbReference type="ChEBI" id="CHEBI:29105"/>
        <label>1</label>
    </ligand>
</feature>
<dbReference type="GO" id="GO:0006284">
    <property type="term" value="P:base-excision repair"/>
    <property type="evidence" value="ECO:0007669"/>
    <property type="project" value="TreeGrafter"/>
</dbReference>
<dbReference type="SUPFAM" id="SSF51658">
    <property type="entry name" value="Xylose isomerase-like"/>
    <property type="match status" value="1"/>
</dbReference>
<dbReference type="Gene3D" id="3.20.20.150">
    <property type="entry name" value="Divalent-metal-dependent TIM barrel enzymes"/>
    <property type="match status" value="1"/>
</dbReference>
<feature type="binding site" evidence="7">
    <location>
        <position position="67"/>
    </location>
    <ligand>
        <name>Zn(2+)</name>
        <dbReference type="ChEBI" id="CHEBI:29105"/>
        <label>1</label>
    </ligand>
</feature>
<feature type="domain" description="Xylose isomerase-like TIM barrel" evidence="8">
    <location>
        <begin position="22"/>
        <end position="273"/>
    </location>
</feature>
<dbReference type="InterPro" id="IPR036237">
    <property type="entry name" value="Xyl_isomerase-like_sf"/>
</dbReference>
<accession>A0A9D1F934</accession>
<dbReference type="PANTHER" id="PTHR21445">
    <property type="entry name" value="ENDONUCLEASE IV ENDODEOXYRIBONUCLEASE IV"/>
    <property type="match status" value="1"/>
</dbReference>
<comment type="similarity">
    <text evidence="1 7">Belongs to the AP endonuclease 2 family.</text>
</comment>
<proteinExistence type="inferred from homology"/>
<evidence type="ECO:0000256" key="6">
    <source>
        <dbReference type="ARBA" id="ARBA00023204"/>
    </source>
</evidence>
<feature type="binding site" evidence="7">
    <location>
        <position position="142"/>
    </location>
    <ligand>
        <name>Zn(2+)</name>
        <dbReference type="ChEBI" id="CHEBI:29105"/>
        <label>1</label>
    </ligand>
</feature>
<sequence length="279" mass="30477">MLYVGCHLSSSKGFAAMGKTALSIDANTYQFFTRNPRGSKAKDWDPADVAAGNALRREHGFGPIVAHAPYTINACSGEESVREFARQTLGDDLHRLEAVEDCYYNFHPGSHVGQGAETGIAQIADTLNAILWPEQTTTVLLETMAGKGSEVGRTFEELRAIIDRVELSDKLGVCLDTCHVSDGGYDVVHNLEGVLEEFDRVLGLDRLKALHINDSMNPLGAHKDRHACLGEGTLGLEFFYAVVDHPILHRLPLLLETPNELEGYAREIALLRAHDGKGA</sequence>
<keyword evidence="6 7" id="KW-0234">DNA repair</keyword>
<comment type="function">
    <text evidence="7">Endonuclease IV plays a role in DNA repair. It cleaves phosphodiester bonds at apurinic or apyrimidinic (AP) sites, generating a 3'-hydroxyl group and a 5'-terminal sugar phosphate.</text>
</comment>
<keyword evidence="3 7" id="KW-0227">DNA damage</keyword>
<dbReference type="AlphaFoldDB" id="A0A9D1F934"/>
<evidence type="ECO:0000256" key="2">
    <source>
        <dbReference type="ARBA" id="ARBA00022723"/>
    </source>
</evidence>
<dbReference type="FunFam" id="3.20.20.150:FF:000001">
    <property type="entry name" value="Probable endonuclease 4"/>
    <property type="match status" value="1"/>
</dbReference>
<keyword evidence="7" id="KW-0540">Nuclease</keyword>
<feature type="binding site" evidence="7">
    <location>
        <position position="142"/>
    </location>
    <ligand>
        <name>Zn(2+)</name>
        <dbReference type="ChEBI" id="CHEBI:29105"/>
        <label>2</label>
    </ligand>
</feature>
<dbReference type="PANTHER" id="PTHR21445:SF0">
    <property type="entry name" value="APURINIC-APYRIMIDINIC ENDONUCLEASE"/>
    <property type="match status" value="1"/>
</dbReference>
<evidence type="ECO:0000256" key="4">
    <source>
        <dbReference type="ARBA" id="ARBA00022801"/>
    </source>
</evidence>
<evidence type="ECO:0000313" key="9">
    <source>
        <dbReference type="EMBL" id="HIS64573.1"/>
    </source>
</evidence>
<dbReference type="PROSITE" id="PS00730">
    <property type="entry name" value="AP_NUCLEASE_F2_2"/>
    <property type="match status" value="1"/>
</dbReference>
<gene>
    <name evidence="7" type="primary">nfo</name>
    <name evidence="9" type="ORF">IAA83_04275</name>
</gene>
<evidence type="ECO:0000256" key="5">
    <source>
        <dbReference type="ARBA" id="ARBA00022833"/>
    </source>
</evidence>
<feature type="binding site" evidence="7">
    <location>
        <position position="226"/>
    </location>
    <ligand>
        <name>Zn(2+)</name>
        <dbReference type="ChEBI" id="CHEBI:29105"/>
        <label>3</label>
    </ligand>
</feature>
<feature type="binding site" evidence="7">
    <location>
        <position position="179"/>
    </location>
    <ligand>
        <name>Zn(2+)</name>
        <dbReference type="ChEBI" id="CHEBI:29105"/>
        <label>3</label>
    </ligand>
</feature>
<evidence type="ECO:0000313" key="10">
    <source>
        <dbReference type="Proteomes" id="UP000886741"/>
    </source>
</evidence>
<dbReference type="EC" id="3.1.21.2" evidence="7"/>
<dbReference type="GO" id="GO:0008081">
    <property type="term" value="F:phosphoric diester hydrolase activity"/>
    <property type="evidence" value="ECO:0007669"/>
    <property type="project" value="TreeGrafter"/>
</dbReference>
<evidence type="ECO:0000256" key="7">
    <source>
        <dbReference type="HAMAP-Rule" id="MF_00152"/>
    </source>
</evidence>
<comment type="catalytic activity">
    <reaction evidence="7">
        <text>Endonucleolytic cleavage to 5'-phosphooligonucleotide end-products.</text>
        <dbReference type="EC" id="3.1.21.2"/>
    </reaction>
</comment>
<keyword evidence="7" id="KW-0255">Endonuclease</keyword>
<dbReference type="InterPro" id="IPR001719">
    <property type="entry name" value="AP_endonuc_2"/>
</dbReference>
<evidence type="ECO:0000256" key="1">
    <source>
        <dbReference type="ARBA" id="ARBA00005340"/>
    </source>
</evidence>
<dbReference type="EMBL" id="DVJJ01000067">
    <property type="protein sequence ID" value="HIS64573.1"/>
    <property type="molecule type" value="Genomic_DNA"/>
</dbReference>
<feature type="binding site" evidence="7">
    <location>
        <position position="176"/>
    </location>
    <ligand>
        <name>Zn(2+)</name>
        <dbReference type="ChEBI" id="CHEBI:29105"/>
        <label>2</label>
    </ligand>
</feature>
<feature type="binding site" evidence="7">
    <location>
        <position position="224"/>
    </location>
    <ligand>
        <name>Zn(2+)</name>
        <dbReference type="ChEBI" id="CHEBI:29105"/>
        <label>3</label>
    </ligand>
</feature>
<dbReference type="HAMAP" id="MF_00152">
    <property type="entry name" value="Nfo"/>
    <property type="match status" value="1"/>
</dbReference>
<dbReference type="InterPro" id="IPR018246">
    <property type="entry name" value="AP_endonuc_F2_Zn_BS"/>
</dbReference>
<dbReference type="InterPro" id="IPR013022">
    <property type="entry name" value="Xyl_isomerase-like_TIM-brl"/>
</dbReference>
<dbReference type="Pfam" id="PF01261">
    <property type="entry name" value="AP_endonuc_2"/>
    <property type="match status" value="1"/>
</dbReference>
<dbReference type="GO" id="GO:0003906">
    <property type="term" value="F:DNA-(apurinic or apyrimidinic site) endonuclease activity"/>
    <property type="evidence" value="ECO:0007669"/>
    <property type="project" value="TreeGrafter"/>
</dbReference>